<keyword evidence="1" id="KW-0732">Signal</keyword>
<dbReference type="AlphaFoldDB" id="A0A2Z2NXR8"/>
<dbReference type="Gene3D" id="3.40.50.1980">
    <property type="entry name" value="Nitrogenase molybdenum iron protein domain"/>
    <property type="match status" value="2"/>
</dbReference>
<dbReference type="InterPro" id="IPR002491">
    <property type="entry name" value="ABC_transptr_periplasmic_BD"/>
</dbReference>
<evidence type="ECO:0000259" key="2">
    <source>
        <dbReference type="PROSITE" id="PS50983"/>
    </source>
</evidence>
<organism evidence="3 4">
    <name type="scientific">Granulosicoccus antarcticus IMCC3135</name>
    <dbReference type="NCBI Taxonomy" id="1192854"/>
    <lineage>
        <taxon>Bacteria</taxon>
        <taxon>Pseudomonadati</taxon>
        <taxon>Pseudomonadota</taxon>
        <taxon>Gammaproteobacteria</taxon>
        <taxon>Chromatiales</taxon>
        <taxon>Granulosicoccaceae</taxon>
        <taxon>Granulosicoccus</taxon>
    </lineage>
</organism>
<dbReference type="PANTHER" id="PTHR30535">
    <property type="entry name" value="VITAMIN B12-BINDING PROTEIN"/>
    <property type="match status" value="1"/>
</dbReference>
<dbReference type="Proteomes" id="UP000250079">
    <property type="component" value="Chromosome"/>
</dbReference>
<dbReference type="RefSeq" id="WP_088919758.1">
    <property type="nucleotide sequence ID" value="NZ_CP018632.1"/>
</dbReference>
<gene>
    <name evidence="3" type="primary">btuF_2</name>
    <name evidence="3" type="ORF">IMCC3135_23510</name>
</gene>
<evidence type="ECO:0000256" key="1">
    <source>
        <dbReference type="SAM" id="SignalP"/>
    </source>
</evidence>
<dbReference type="Pfam" id="PF01497">
    <property type="entry name" value="Peripla_BP_2"/>
    <property type="match status" value="1"/>
</dbReference>
<dbReference type="OrthoDB" id="9812625at2"/>
<feature type="chain" id="PRO_5016250881" evidence="1">
    <location>
        <begin position="28"/>
        <end position="372"/>
    </location>
</feature>
<evidence type="ECO:0000313" key="4">
    <source>
        <dbReference type="Proteomes" id="UP000250079"/>
    </source>
</evidence>
<dbReference type="InterPro" id="IPR050902">
    <property type="entry name" value="ABC_Transporter_SBP"/>
</dbReference>
<dbReference type="PROSITE" id="PS50983">
    <property type="entry name" value="FE_B12_PBP"/>
    <property type="match status" value="1"/>
</dbReference>
<dbReference type="KEGG" id="gai:IMCC3135_23510"/>
<protein>
    <submittedName>
        <fullName evidence="3">Vitamin B12-binding protein</fullName>
    </submittedName>
</protein>
<feature type="domain" description="Fe/B12 periplasmic-binding" evidence="2">
    <location>
        <begin position="79"/>
        <end position="359"/>
    </location>
</feature>
<dbReference type="EMBL" id="CP018632">
    <property type="protein sequence ID" value="ASJ74771.1"/>
    <property type="molecule type" value="Genomic_DNA"/>
</dbReference>
<name>A0A2Z2NXR8_9GAMM</name>
<dbReference type="PANTHER" id="PTHR30535:SF7">
    <property type="entry name" value="IRON(III) DICITRATE-BINDING PROTEIN"/>
    <property type="match status" value="1"/>
</dbReference>
<feature type="signal peptide" evidence="1">
    <location>
        <begin position="1"/>
        <end position="27"/>
    </location>
</feature>
<dbReference type="SUPFAM" id="SSF53807">
    <property type="entry name" value="Helical backbone' metal receptor"/>
    <property type="match status" value="1"/>
</dbReference>
<sequence length="372" mass="39995">MTIRLTPHRYSSAIAVIIFFMASGGHADDSIVPTSGSITGLPAVSFDYTWPDAELPADYYPVTVHSCGEGVTFEAAPERAVVNDDNMIELMFALGLTEHMSAYSAAGPRLRLAAFKDDYAAVTSLGDDYFKLEPLLGANPDFVFSGWNYGFSEDGVSPAILADFGINSYVLNESCRRINNSLTPATIDEWYDDVRNIGTIFGVPDRAEALIAHWEGRLARVAERLPDTDPVPVFSYGFGDDAPGGGLGLTIVSELYRRAGAINVFEDLLEMWGSVSWEAFVDAKPEFIVITDYGSAGAGQSGDEKMAFLSSVDGIDEVPAIANQRYLVLPQEAVNPGIRIIDGIEALAADLYPAQFADLVGTPGFGLSPTSD</sequence>
<evidence type="ECO:0000313" key="3">
    <source>
        <dbReference type="EMBL" id="ASJ74771.1"/>
    </source>
</evidence>
<reference evidence="3 4" key="1">
    <citation type="submission" date="2016-12" db="EMBL/GenBank/DDBJ databases">
        <authorList>
            <person name="Song W.-J."/>
            <person name="Kurnit D.M."/>
        </authorList>
    </citation>
    <scope>NUCLEOTIDE SEQUENCE [LARGE SCALE GENOMIC DNA]</scope>
    <source>
        <strain evidence="3 4">IMCC3135</strain>
    </source>
</reference>
<keyword evidence="4" id="KW-1185">Reference proteome</keyword>
<proteinExistence type="predicted"/>
<accession>A0A2Z2NXR8</accession>